<feature type="region of interest" description="Disordered" evidence="5">
    <location>
        <begin position="646"/>
        <end position="736"/>
    </location>
</feature>
<evidence type="ECO:0000256" key="1">
    <source>
        <dbReference type="ARBA" id="ARBA00004604"/>
    </source>
</evidence>
<feature type="region of interest" description="Disordered" evidence="5">
    <location>
        <begin position="401"/>
        <end position="632"/>
    </location>
</feature>
<feature type="compositionally biased region" description="Basic and acidic residues" evidence="5">
    <location>
        <begin position="244"/>
        <end position="261"/>
    </location>
</feature>
<dbReference type="VEuPathDB" id="VectorBase:LOC119180240"/>
<organism evidence="8 9">
    <name type="scientific">Rhipicephalus microplus</name>
    <name type="common">Cattle tick</name>
    <name type="synonym">Boophilus microplus</name>
    <dbReference type="NCBI Taxonomy" id="6941"/>
    <lineage>
        <taxon>Eukaryota</taxon>
        <taxon>Metazoa</taxon>
        <taxon>Ecdysozoa</taxon>
        <taxon>Arthropoda</taxon>
        <taxon>Chelicerata</taxon>
        <taxon>Arachnida</taxon>
        <taxon>Acari</taxon>
        <taxon>Parasitiformes</taxon>
        <taxon>Ixodida</taxon>
        <taxon>Ixodoidea</taxon>
        <taxon>Ixodidae</taxon>
        <taxon>Rhipicephalinae</taxon>
        <taxon>Rhipicephalus</taxon>
        <taxon>Boophilus</taxon>
    </lineage>
</organism>
<evidence type="ECO:0000313" key="8">
    <source>
        <dbReference type="EMBL" id="KAH8037082.1"/>
    </source>
</evidence>
<feature type="region of interest" description="Disordered" evidence="5">
    <location>
        <begin position="244"/>
        <end position="277"/>
    </location>
</feature>
<feature type="compositionally biased region" description="Basic and acidic residues" evidence="5">
    <location>
        <begin position="182"/>
        <end position="194"/>
    </location>
</feature>
<dbReference type="OrthoDB" id="431825at2759"/>
<dbReference type="PANTHER" id="PTHR12202">
    <property type="entry name" value="ESF1 HOMOLOG"/>
    <property type="match status" value="1"/>
</dbReference>
<dbReference type="EMBL" id="JABSTU010000002">
    <property type="protein sequence ID" value="KAH8037082.1"/>
    <property type="molecule type" value="Genomic_DNA"/>
</dbReference>
<dbReference type="InterPro" id="IPR056750">
    <property type="entry name" value="RRM_ESF1"/>
</dbReference>
<comment type="caution">
    <text evidence="8">The sequence shown here is derived from an EMBL/GenBank/DDBJ whole genome shotgun (WGS) entry which is preliminary data.</text>
</comment>
<keyword evidence="4" id="KW-0539">Nucleus</keyword>
<dbReference type="InterPro" id="IPR012580">
    <property type="entry name" value="NUC153"/>
</dbReference>
<evidence type="ECO:0000313" key="9">
    <source>
        <dbReference type="Proteomes" id="UP000821866"/>
    </source>
</evidence>
<feature type="compositionally biased region" description="Low complexity" evidence="5">
    <location>
        <begin position="689"/>
        <end position="724"/>
    </location>
</feature>
<dbReference type="Proteomes" id="UP000821866">
    <property type="component" value="Chromosome 10"/>
</dbReference>
<evidence type="ECO:0000256" key="2">
    <source>
        <dbReference type="ARBA" id="ARBA00009087"/>
    </source>
</evidence>
<proteinExistence type="inferred from homology"/>
<gene>
    <name evidence="8" type="ORF">HPB51_008506</name>
</gene>
<feature type="compositionally biased region" description="Basic and acidic residues" evidence="5">
    <location>
        <begin position="414"/>
        <end position="442"/>
    </location>
</feature>
<feature type="compositionally biased region" description="Basic residues" evidence="5">
    <location>
        <begin position="485"/>
        <end position="495"/>
    </location>
</feature>
<feature type="compositionally biased region" description="Acidic residues" evidence="5">
    <location>
        <begin position="523"/>
        <end position="536"/>
    </location>
</feature>
<dbReference type="PANTHER" id="PTHR12202:SF0">
    <property type="entry name" value="ESF1 HOMOLOG"/>
    <property type="match status" value="1"/>
</dbReference>
<evidence type="ECO:0000256" key="3">
    <source>
        <dbReference type="ARBA" id="ARBA00023054"/>
    </source>
</evidence>
<evidence type="ECO:0000256" key="4">
    <source>
        <dbReference type="ARBA" id="ARBA00023242"/>
    </source>
</evidence>
<feature type="region of interest" description="Disordered" evidence="5">
    <location>
        <begin position="56"/>
        <end position="194"/>
    </location>
</feature>
<feature type="compositionally biased region" description="Basic and acidic residues" evidence="5">
    <location>
        <begin position="90"/>
        <end position="105"/>
    </location>
</feature>
<reference evidence="8" key="2">
    <citation type="submission" date="2021-09" db="EMBL/GenBank/DDBJ databases">
        <authorList>
            <person name="Jia N."/>
            <person name="Wang J."/>
            <person name="Shi W."/>
            <person name="Du L."/>
            <person name="Sun Y."/>
            <person name="Zhan W."/>
            <person name="Jiang J."/>
            <person name="Wang Q."/>
            <person name="Zhang B."/>
            <person name="Ji P."/>
            <person name="Sakyi L.B."/>
            <person name="Cui X."/>
            <person name="Yuan T."/>
            <person name="Jiang B."/>
            <person name="Yang W."/>
            <person name="Lam T.T.-Y."/>
            <person name="Chang Q."/>
            <person name="Ding S."/>
            <person name="Wang X."/>
            <person name="Zhu J."/>
            <person name="Ruan X."/>
            <person name="Zhao L."/>
            <person name="Wei J."/>
            <person name="Que T."/>
            <person name="Du C."/>
            <person name="Cheng J."/>
            <person name="Dai P."/>
            <person name="Han X."/>
            <person name="Huang E."/>
            <person name="Gao Y."/>
            <person name="Liu J."/>
            <person name="Shao H."/>
            <person name="Ye R."/>
            <person name="Li L."/>
            <person name="Wei W."/>
            <person name="Wang X."/>
            <person name="Wang C."/>
            <person name="Huo Q."/>
            <person name="Li W."/>
            <person name="Guo W."/>
            <person name="Chen H."/>
            <person name="Chen S."/>
            <person name="Zhou L."/>
            <person name="Zhou L."/>
            <person name="Ni X."/>
            <person name="Tian J."/>
            <person name="Zhou Y."/>
            <person name="Sheng Y."/>
            <person name="Liu T."/>
            <person name="Pan Y."/>
            <person name="Xia L."/>
            <person name="Li J."/>
            <person name="Zhao F."/>
            <person name="Cao W."/>
        </authorList>
    </citation>
    <scope>NUCLEOTIDE SEQUENCE</scope>
    <source>
        <strain evidence="8">Rmic-2018</strain>
        <tissue evidence="8">Larvae</tissue>
    </source>
</reference>
<dbReference type="OMA" id="DHDFAID"/>
<comment type="subcellular location">
    <subcellularLocation>
        <location evidence="1">Nucleus</location>
        <location evidence="1">Nucleolus</location>
    </subcellularLocation>
</comment>
<feature type="compositionally biased region" description="Acidic residues" evidence="5">
    <location>
        <begin position="110"/>
        <end position="147"/>
    </location>
</feature>
<dbReference type="InterPro" id="IPR039754">
    <property type="entry name" value="Esf1"/>
</dbReference>
<feature type="domain" description="ESF1 RRM" evidence="7">
    <location>
        <begin position="195"/>
        <end position="343"/>
    </location>
</feature>
<feature type="compositionally biased region" description="Acidic residues" evidence="5">
    <location>
        <begin position="160"/>
        <end position="177"/>
    </location>
</feature>
<feature type="region of interest" description="Disordered" evidence="5">
    <location>
        <begin position="1"/>
        <end position="30"/>
    </location>
</feature>
<protein>
    <recommendedName>
        <fullName evidence="10">NUC153 domain-containing protein</fullName>
    </recommendedName>
</protein>
<evidence type="ECO:0000259" key="7">
    <source>
        <dbReference type="Pfam" id="PF25121"/>
    </source>
</evidence>
<keyword evidence="9" id="KW-1185">Reference proteome</keyword>
<feature type="compositionally biased region" description="Basic and acidic residues" evidence="5">
    <location>
        <begin position="463"/>
        <end position="472"/>
    </location>
</feature>
<feature type="compositionally biased region" description="Basic and acidic residues" evidence="5">
    <location>
        <begin position="646"/>
        <end position="657"/>
    </location>
</feature>
<dbReference type="Pfam" id="PF08159">
    <property type="entry name" value="NUC153"/>
    <property type="match status" value="1"/>
</dbReference>
<reference evidence="8" key="1">
    <citation type="journal article" date="2020" name="Cell">
        <title>Large-Scale Comparative Analyses of Tick Genomes Elucidate Their Genetic Diversity and Vector Capacities.</title>
        <authorList>
            <consortium name="Tick Genome and Microbiome Consortium (TIGMIC)"/>
            <person name="Jia N."/>
            <person name="Wang J."/>
            <person name="Shi W."/>
            <person name="Du L."/>
            <person name="Sun Y."/>
            <person name="Zhan W."/>
            <person name="Jiang J.F."/>
            <person name="Wang Q."/>
            <person name="Zhang B."/>
            <person name="Ji P."/>
            <person name="Bell-Sakyi L."/>
            <person name="Cui X.M."/>
            <person name="Yuan T.T."/>
            <person name="Jiang B.G."/>
            <person name="Yang W.F."/>
            <person name="Lam T.T."/>
            <person name="Chang Q.C."/>
            <person name="Ding S.J."/>
            <person name="Wang X.J."/>
            <person name="Zhu J.G."/>
            <person name="Ruan X.D."/>
            <person name="Zhao L."/>
            <person name="Wei J.T."/>
            <person name="Ye R.Z."/>
            <person name="Que T.C."/>
            <person name="Du C.H."/>
            <person name="Zhou Y.H."/>
            <person name="Cheng J.X."/>
            <person name="Dai P.F."/>
            <person name="Guo W.B."/>
            <person name="Han X.H."/>
            <person name="Huang E.J."/>
            <person name="Li L.F."/>
            <person name="Wei W."/>
            <person name="Gao Y.C."/>
            <person name="Liu J.Z."/>
            <person name="Shao H.Z."/>
            <person name="Wang X."/>
            <person name="Wang C.C."/>
            <person name="Yang T.C."/>
            <person name="Huo Q.B."/>
            <person name="Li W."/>
            <person name="Chen H.Y."/>
            <person name="Chen S.E."/>
            <person name="Zhou L.G."/>
            <person name="Ni X.B."/>
            <person name="Tian J.H."/>
            <person name="Sheng Y."/>
            <person name="Liu T."/>
            <person name="Pan Y.S."/>
            <person name="Xia L.Y."/>
            <person name="Li J."/>
            <person name="Zhao F."/>
            <person name="Cao W.C."/>
        </authorList>
    </citation>
    <scope>NUCLEOTIDE SEQUENCE</scope>
    <source>
        <strain evidence="8">Rmic-2018</strain>
    </source>
</reference>
<evidence type="ECO:0000259" key="6">
    <source>
        <dbReference type="Pfam" id="PF08159"/>
    </source>
</evidence>
<keyword evidence="3" id="KW-0175">Coiled coil</keyword>
<dbReference type="Pfam" id="PF25121">
    <property type="entry name" value="RRM_ESF1"/>
    <property type="match status" value="1"/>
</dbReference>
<evidence type="ECO:0008006" key="10">
    <source>
        <dbReference type="Google" id="ProtNLM"/>
    </source>
</evidence>
<dbReference type="GO" id="GO:0006364">
    <property type="term" value="P:rRNA processing"/>
    <property type="evidence" value="ECO:0007669"/>
    <property type="project" value="InterPro"/>
</dbReference>
<sequence length="736" mass="83508">MKQKKGLRKIEDDRFKHIATDPRFRGVPRSQRKVKIDNRFAAMFDDKRFKLKYVMDKRGRPIHSTTSEDLKKFYAVESSSESGNDDDDRDERPQDDSVESKRVELKASVQEDEEANEDEDSEAVGDSEDEEDEDESDASSDEPEEPERDPARGIGNVETSSEEDESSEEELEDDDGEVAWGELDRDAPKSDDVSRRLALCNLDWDKLRAQDLFVLLDSFKPPGGVVQRVSVYPSEFGKERMAVERESGPAELVEAARGDKKASKKGGGDDEEVDAKTRREALRQYQLNRLRYYYAIAECDSAETADHLYRELDGREYESSGTCLDLRFVPDDMTFDEEPTSVADSVPDPQSYKPLNFVTPALQSVNVQLTWDEDDPRRTEAMQRAFKEDGAHDDLTVYLASSSGESEEEVDQAQGKDTKEAQIQKYRDLLKSLDDGEKKTDEKDDVEMEVTWNPGLTKQVGELVKKKQEQPEGKTPFQEFLEKRKEKRKLKRSLGKKGAEAEESGEEKSERGEDQGSQSEQAFSDDELPSDVDLGDDFFKMDAPSKPSKESNKSKRRKRSNVEDKAEDEETTKGKAELELLLMDEEDDGRHHFSLKKLLEENQQSRNKKRKRKAENKKAQKEGKTAADDFQMDLADPRFSALYDSHHYNVDPTDPHFKKTKGMEALLAEKQRRKLAAPEGAASTVTAKQPQPHSEPQPSAEPAAEPKQNRQSLSSLASSVKLKVQQMKSRSKKLPG</sequence>
<feature type="domain" description="NUC153" evidence="6">
    <location>
        <begin position="636"/>
        <end position="664"/>
    </location>
</feature>
<dbReference type="AlphaFoldDB" id="A0A9J6ERQ6"/>
<comment type="similarity">
    <text evidence="2">Belongs to the ESF1 family.</text>
</comment>
<dbReference type="GO" id="GO:0005730">
    <property type="term" value="C:nucleolus"/>
    <property type="evidence" value="ECO:0007669"/>
    <property type="project" value="UniProtKB-SubCell"/>
</dbReference>
<dbReference type="GO" id="GO:0003723">
    <property type="term" value="F:RNA binding"/>
    <property type="evidence" value="ECO:0007669"/>
    <property type="project" value="TreeGrafter"/>
</dbReference>
<feature type="compositionally biased region" description="Basic residues" evidence="5">
    <location>
        <begin position="606"/>
        <end position="615"/>
    </location>
</feature>
<feature type="compositionally biased region" description="Basic and acidic residues" evidence="5">
    <location>
        <begin position="8"/>
        <end position="24"/>
    </location>
</feature>
<evidence type="ECO:0000256" key="5">
    <source>
        <dbReference type="SAM" id="MobiDB-lite"/>
    </source>
</evidence>
<feature type="compositionally biased region" description="Basic and acidic residues" evidence="5">
    <location>
        <begin position="616"/>
        <end position="627"/>
    </location>
</feature>
<accession>A0A9J6ERQ6</accession>
<name>A0A9J6ERQ6_RHIMP</name>